<evidence type="ECO:0000259" key="3">
    <source>
        <dbReference type="SMART" id="SM00829"/>
    </source>
</evidence>
<name>A0ABU1VN93_9GAMM</name>
<evidence type="ECO:0000256" key="2">
    <source>
        <dbReference type="ARBA" id="ARBA00023002"/>
    </source>
</evidence>
<evidence type="ECO:0000313" key="4">
    <source>
        <dbReference type="EMBL" id="MDR7098956.1"/>
    </source>
</evidence>
<dbReference type="RefSeq" id="WP_310053081.1">
    <property type="nucleotide sequence ID" value="NZ_JAVDVW010000001.1"/>
</dbReference>
<feature type="domain" description="Enoyl reductase (ER)" evidence="3">
    <location>
        <begin position="11"/>
        <end position="315"/>
    </location>
</feature>
<keyword evidence="2 4" id="KW-0560">Oxidoreductase</keyword>
<dbReference type="InterPro" id="IPR011032">
    <property type="entry name" value="GroES-like_sf"/>
</dbReference>
<dbReference type="SUPFAM" id="SSF50129">
    <property type="entry name" value="GroES-like"/>
    <property type="match status" value="1"/>
</dbReference>
<dbReference type="Gene3D" id="3.90.180.10">
    <property type="entry name" value="Medium-chain alcohol dehydrogenases, catalytic domain"/>
    <property type="match status" value="1"/>
</dbReference>
<dbReference type="InterPro" id="IPR013154">
    <property type="entry name" value="ADH-like_N"/>
</dbReference>
<proteinExistence type="predicted"/>
<keyword evidence="5" id="KW-1185">Reference proteome</keyword>
<dbReference type="EC" id="1.6.5.5" evidence="4"/>
<sequence>MTTTIRFHQYGGPEVLIPEDELVGRPQAGQVRLRHDAIGVNFIDTAFRQGIFPMPLPGVTGVEGAGVVEEIGPGVDDVQVGDRVAYFLSPGSYAEVRLINTADLVAIPQDVTSLEAATILTKGLTAWAALNGFYKLRAGDTVLVQGASSNVGLLVARWARALGARVIGSTGSQDKLAAIRSSVDYPLLSGDATFADQIRHLAPEGVDVVYEFVGKATFSVSASSVRDGGTIATIGAASGAPEVDSAALSHRNVRVVGGPMAQHLQGRVLSATNDVFAAYRAGTFGTYKAAVYRLKDAAVAHADIAARRKFGPMVLVP</sequence>
<dbReference type="InterPro" id="IPR036291">
    <property type="entry name" value="NAD(P)-bd_dom_sf"/>
</dbReference>
<dbReference type="EMBL" id="JAVDVW010000001">
    <property type="protein sequence ID" value="MDR7098956.1"/>
    <property type="molecule type" value="Genomic_DNA"/>
</dbReference>
<dbReference type="PANTHER" id="PTHR48106:SF13">
    <property type="entry name" value="QUINONE OXIDOREDUCTASE-RELATED"/>
    <property type="match status" value="1"/>
</dbReference>
<evidence type="ECO:0000313" key="5">
    <source>
        <dbReference type="Proteomes" id="UP001267878"/>
    </source>
</evidence>
<dbReference type="Pfam" id="PF08240">
    <property type="entry name" value="ADH_N"/>
    <property type="match status" value="1"/>
</dbReference>
<dbReference type="GO" id="GO:0003960">
    <property type="term" value="F:quinone reductase (NADPH) activity"/>
    <property type="evidence" value="ECO:0007669"/>
    <property type="project" value="UniProtKB-EC"/>
</dbReference>
<dbReference type="PANTHER" id="PTHR48106">
    <property type="entry name" value="QUINONE OXIDOREDUCTASE PIG3-RELATED"/>
    <property type="match status" value="1"/>
</dbReference>
<evidence type="ECO:0000256" key="1">
    <source>
        <dbReference type="ARBA" id="ARBA00022857"/>
    </source>
</evidence>
<keyword evidence="1" id="KW-0521">NADP</keyword>
<comment type="caution">
    <text evidence="4">The sequence shown here is derived from an EMBL/GenBank/DDBJ whole genome shotgun (WGS) entry which is preliminary data.</text>
</comment>
<dbReference type="Proteomes" id="UP001267878">
    <property type="component" value="Unassembled WGS sequence"/>
</dbReference>
<dbReference type="InterPro" id="IPR013149">
    <property type="entry name" value="ADH-like_C"/>
</dbReference>
<dbReference type="Pfam" id="PF00107">
    <property type="entry name" value="ADH_zinc_N"/>
    <property type="match status" value="1"/>
</dbReference>
<reference evidence="4 5" key="1">
    <citation type="submission" date="2023-07" db="EMBL/GenBank/DDBJ databases">
        <title>Sorghum-associated microbial communities from plants grown in Nebraska, USA.</title>
        <authorList>
            <person name="Schachtman D."/>
        </authorList>
    </citation>
    <scope>NUCLEOTIDE SEQUENCE [LARGE SCALE GENOMIC DNA]</scope>
    <source>
        <strain evidence="4 5">BE187</strain>
    </source>
</reference>
<organism evidence="4 5">
    <name type="scientific">Agrilutibacter niabensis</name>
    <dbReference type="NCBI Taxonomy" id="380628"/>
    <lineage>
        <taxon>Bacteria</taxon>
        <taxon>Pseudomonadati</taxon>
        <taxon>Pseudomonadota</taxon>
        <taxon>Gammaproteobacteria</taxon>
        <taxon>Lysobacterales</taxon>
        <taxon>Lysobacteraceae</taxon>
        <taxon>Agrilutibacter</taxon>
    </lineage>
</organism>
<dbReference type="SMART" id="SM00829">
    <property type="entry name" value="PKS_ER"/>
    <property type="match status" value="1"/>
</dbReference>
<gene>
    <name evidence="4" type="ORF">J2X04_001303</name>
</gene>
<accession>A0ABU1VN93</accession>
<dbReference type="InterPro" id="IPR020843">
    <property type="entry name" value="ER"/>
</dbReference>
<dbReference type="SUPFAM" id="SSF51735">
    <property type="entry name" value="NAD(P)-binding Rossmann-fold domains"/>
    <property type="match status" value="1"/>
</dbReference>
<dbReference type="Gene3D" id="3.40.50.720">
    <property type="entry name" value="NAD(P)-binding Rossmann-like Domain"/>
    <property type="match status" value="1"/>
</dbReference>
<protein>
    <submittedName>
        <fullName evidence="4">NADPH2:quinone reductase</fullName>
        <ecNumber evidence="4">1.6.5.5</ecNumber>
    </submittedName>
</protein>